<dbReference type="AlphaFoldDB" id="A0A3N4ZC80"/>
<evidence type="ECO:0000313" key="3">
    <source>
        <dbReference type="Proteomes" id="UP000280501"/>
    </source>
</evidence>
<reference evidence="2 3" key="1">
    <citation type="submission" date="2018-11" db="EMBL/GenBank/DDBJ databases">
        <title>Sequencing the genomes of 1000 actinobacteria strains.</title>
        <authorList>
            <person name="Klenk H.-P."/>
        </authorList>
    </citation>
    <scope>NUCLEOTIDE SEQUENCE [LARGE SCALE GENOMIC DNA]</scope>
    <source>
        <strain evidence="2 3">DSM 15700</strain>
    </source>
</reference>
<keyword evidence="1" id="KW-0472">Membrane</keyword>
<keyword evidence="3" id="KW-1185">Reference proteome</keyword>
<feature type="transmembrane region" description="Helical" evidence="1">
    <location>
        <begin position="20"/>
        <end position="39"/>
    </location>
</feature>
<proteinExistence type="predicted"/>
<name>A0A3N4ZC80_9MICO</name>
<keyword evidence="1" id="KW-1133">Transmembrane helix</keyword>
<sequence>MNLVMKYSPIQVVFVWKLPSLGLIKMLSVVAFVKVSSAAGGSGCRLVRYEVLAVVLVFWRLSWVVFLLPMAR</sequence>
<gene>
    <name evidence="2" type="ORF">EDD34_3752</name>
</gene>
<organism evidence="2 3">
    <name type="scientific">Myceligenerans xiligouense</name>
    <dbReference type="NCBI Taxonomy" id="253184"/>
    <lineage>
        <taxon>Bacteria</taxon>
        <taxon>Bacillati</taxon>
        <taxon>Actinomycetota</taxon>
        <taxon>Actinomycetes</taxon>
        <taxon>Micrococcales</taxon>
        <taxon>Promicromonosporaceae</taxon>
        <taxon>Myceligenerans</taxon>
    </lineage>
</organism>
<dbReference type="EMBL" id="RKQZ01000001">
    <property type="protein sequence ID" value="RPF23072.1"/>
    <property type="molecule type" value="Genomic_DNA"/>
</dbReference>
<protein>
    <submittedName>
        <fullName evidence="2">Uncharacterized protein</fullName>
    </submittedName>
</protein>
<dbReference type="Proteomes" id="UP000280501">
    <property type="component" value="Unassembled WGS sequence"/>
</dbReference>
<keyword evidence="1" id="KW-0812">Transmembrane</keyword>
<comment type="caution">
    <text evidence="2">The sequence shown here is derived from an EMBL/GenBank/DDBJ whole genome shotgun (WGS) entry which is preliminary data.</text>
</comment>
<accession>A0A3N4ZC80</accession>
<feature type="transmembrane region" description="Helical" evidence="1">
    <location>
        <begin position="51"/>
        <end position="71"/>
    </location>
</feature>
<evidence type="ECO:0000256" key="1">
    <source>
        <dbReference type="SAM" id="Phobius"/>
    </source>
</evidence>
<evidence type="ECO:0000313" key="2">
    <source>
        <dbReference type="EMBL" id="RPF23072.1"/>
    </source>
</evidence>